<feature type="domain" description="Soluble ligand binding" evidence="6">
    <location>
        <begin position="330"/>
        <end position="378"/>
    </location>
</feature>
<sequence length="820" mass="90177">MTNKTIDIAVKRLFWCFLLCFCTFTSYAQMNDSQVMAFYQKEVKAGTSRAQIVTKLMQRGVDISQIRRIRDQYQQQNAAQNGANYSPNKGTSLRNSNETSALQQNNGSAGFSYSNANANRLAERNDSLAQAGLLAEALTPDGRKVFGRDIFNNKLLSFEPNMNIATPTNYTIGPGDEVVINIFGASQKTETLVVSPEGTVTVPGYGPIAVSGMTVAAANDKIRRTLGTRFSSSQIQTTVGQTRTIIVNVMGEVKVPGTYTISAFASVFHALYMAGGINQLGTLRNIKVYRGGRLVTVVDVYDYILNGRLVGNIRLHDNDVIVVGPYDCLVDVQGAVKRPMTYEMRRNESVSTLLRYAGGFAGDAYKKSVRLLRASGKGRSVFNVNEFEMSNFRVTDGDQVSVDSILNRYENRVEVKGAVFRPGIYQLGKDINSVRTLIQHADGTTEDAYTEHAVLHRMKPDRTLEVVAVDVKGIMEGTAADIPLQNEDVLFIPTQSDRMQARTLTIRGEVLFPGTYQYADNETIEDFIMQAGGLTDAASTARVDVSRRIINAGATVSGKQIAQTFTFTLKDGFIISGKQGFTLEPFDEVYVRRSPGYQTQRNVQVRGEVNFEGSYTLPQKNTRLSDLVKMAGGITTEAYIRGARLERVINEEERIRMQSVMRLVNSPNDRDSINIHMLDSARTYYVGIQLDKAIENPGSNFDLVLREGDCLFVPEYNGTVKIAGDVMYPNTVAYEAGKGYRYYINQAGGFGNRAKKSKTFVIYQNGTVSEAGKHEIEPGCEIVVPSKPKPTGNGLAGFLSISTSVAALATLIASLAHIIK</sequence>
<evidence type="ECO:0000259" key="6">
    <source>
        <dbReference type="Pfam" id="PF10531"/>
    </source>
</evidence>
<keyword evidence="1 4" id="KW-0732">Signal</keyword>
<evidence type="ECO:0000256" key="2">
    <source>
        <dbReference type="SAM" id="MobiDB-lite"/>
    </source>
</evidence>
<feature type="domain" description="Soluble ligand binding" evidence="6">
    <location>
        <begin position="413"/>
        <end position="467"/>
    </location>
</feature>
<keyword evidence="3" id="KW-0812">Transmembrane</keyword>
<feature type="domain" description="Soluble ligand binding" evidence="6">
    <location>
        <begin position="246"/>
        <end position="294"/>
    </location>
</feature>
<dbReference type="PANTHER" id="PTHR33619:SF3">
    <property type="entry name" value="POLYSACCHARIDE EXPORT PROTEIN GFCE-RELATED"/>
    <property type="match status" value="1"/>
</dbReference>
<feature type="domain" description="Soluble ligand binding" evidence="6">
    <location>
        <begin position="505"/>
        <end position="548"/>
    </location>
</feature>
<gene>
    <name evidence="7" type="ORF">SAMN02745202_01954</name>
</gene>
<feature type="compositionally biased region" description="Polar residues" evidence="2">
    <location>
        <begin position="86"/>
        <end position="106"/>
    </location>
</feature>
<dbReference type="Gene3D" id="3.10.560.10">
    <property type="entry name" value="Outer membrane lipoprotein wza domain like"/>
    <property type="match status" value="6"/>
</dbReference>
<evidence type="ECO:0000313" key="7">
    <source>
        <dbReference type="EMBL" id="SKA07216.1"/>
    </source>
</evidence>
<evidence type="ECO:0000256" key="1">
    <source>
        <dbReference type="ARBA" id="ARBA00022729"/>
    </source>
</evidence>
<dbReference type="GO" id="GO:0015159">
    <property type="term" value="F:polysaccharide transmembrane transporter activity"/>
    <property type="evidence" value="ECO:0007669"/>
    <property type="project" value="InterPro"/>
</dbReference>
<feature type="domain" description="Soluble ligand binding" evidence="6">
    <location>
        <begin position="603"/>
        <end position="653"/>
    </location>
</feature>
<dbReference type="InterPro" id="IPR019554">
    <property type="entry name" value="Soluble_ligand-bd"/>
</dbReference>
<feature type="signal peptide" evidence="4">
    <location>
        <begin position="1"/>
        <end position="28"/>
    </location>
</feature>
<keyword evidence="3" id="KW-1133">Transmembrane helix</keyword>
<feature type="transmembrane region" description="Helical" evidence="3">
    <location>
        <begin position="795"/>
        <end position="819"/>
    </location>
</feature>
<accession>A0A1T4QUA5</accession>
<dbReference type="Pfam" id="PF02563">
    <property type="entry name" value="Poly_export"/>
    <property type="match status" value="1"/>
</dbReference>
<feature type="chain" id="PRO_5012301225" evidence="4">
    <location>
        <begin position="29"/>
        <end position="820"/>
    </location>
</feature>
<keyword evidence="3" id="KW-0472">Membrane</keyword>
<feature type="compositionally biased region" description="Low complexity" evidence="2">
    <location>
        <begin position="76"/>
        <end position="85"/>
    </location>
</feature>
<feature type="domain" description="Polysaccharide export protein N-terminal" evidence="5">
    <location>
        <begin position="166"/>
        <end position="238"/>
    </location>
</feature>
<dbReference type="eggNOG" id="COG1596">
    <property type="taxonomic scope" value="Bacteria"/>
</dbReference>
<evidence type="ECO:0000313" key="8">
    <source>
        <dbReference type="Proteomes" id="UP000190065"/>
    </source>
</evidence>
<evidence type="ECO:0000259" key="5">
    <source>
        <dbReference type="Pfam" id="PF02563"/>
    </source>
</evidence>
<proteinExistence type="predicted"/>
<dbReference type="RefSeq" id="WP_234400980.1">
    <property type="nucleotide sequence ID" value="NZ_FUXK01000025.1"/>
</dbReference>
<evidence type="ECO:0000256" key="3">
    <source>
        <dbReference type="SAM" id="Phobius"/>
    </source>
</evidence>
<evidence type="ECO:0000256" key="4">
    <source>
        <dbReference type="SAM" id="SignalP"/>
    </source>
</evidence>
<dbReference type="STRING" id="28136.SAMN02745202_01954"/>
<organism evidence="7 8">
    <name type="scientific">Segatella oulorum</name>
    <dbReference type="NCBI Taxonomy" id="28136"/>
    <lineage>
        <taxon>Bacteria</taxon>
        <taxon>Pseudomonadati</taxon>
        <taxon>Bacteroidota</taxon>
        <taxon>Bacteroidia</taxon>
        <taxon>Bacteroidales</taxon>
        <taxon>Prevotellaceae</taxon>
        <taxon>Segatella</taxon>
    </lineage>
</organism>
<protein>
    <submittedName>
        <fullName evidence="7">Protein involved in polysaccharide export, contains SLBB domain of the beta-grasp fold</fullName>
    </submittedName>
</protein>
<dbReference type="Proteomes" id="UP000190065">
    <property type="component" value="Unassembled WGS sequence"/>
</dbReference>
<dbReference type="AlphaFoldDB" id="A0A1T4QUA5"/>
<reference evidence="7 8" key="1">
    <citation type="submission" date="2017-02" db="EMBL/GenBank/DDBJ databases">
        <authorList>
            <person name="Peterson S.W."/>
        </authorList>
    </citation>
    <scope>NUCLEOTIDE SEQUENCE [LARGE SCALE GENOMIC DNA]</scope>
    <source>
        <strain evidence="7 8">ATCC 43324</strain>
    </source>
</reference>
<feature type="region of interest" description="Disordered" evidence="2">
    <location>
        <begin position="76"/>
        <end position="106"/>
    </location>
</feature>
<dbReference type="InterPro" id="IPR049712">
    <property type="entry name" value="Poly_export"/>
</dbReference>
<dbReference type="InterPro" id="IPR003715">
    <property type="entry name" value="Poly_export_N"/>
</dbReference>
<name>A0A1T4QUA5_9BACT</name>
<dbReference type="EMBL" id="FUXK01000025">
    <property type="protein sequence ID" value="SKA07216.1"/>
    <property type="molecule type" value="Genomic_DNA"/>
</dbReference>
<dbReference type="Pfam" id="PF10531">
    <property type="entry name" value="SLBB"/>
    <property type="match status" value="5"/>
</dbReference>
<dbReference type="PANTHER" id="PTHR33619">
    <property type="entry name" value="POLYSACCHARIDE EXPORT PROTEIN GFCE-RELATED"/>
    <property type="match status" value="1"/>
</dbReference>